<dbReference type="AlphaFoldDB" id="A0A7W8TW98"/>
<evidence type="ECO:0000256" key="7">
    <source>
        <dbReference type="ARBA" id="ARBA00022989"/>
    </source>
</evidence>
<evidence type="ECO:0000256" key="5">
    <source>
        <dbReference type="ARBA" id="ARBA00022692"/>
    </source>
</evidence>
<evidence type="ECO:0000256" key="6">
    <source>
        <dbReference type="ARBA" id="ARBA00022737"/>
    </source>
</evidence>
<keyword evidence="5 13" id="KW-0812">Transmembrane</keyword>
<evidence type="ECO:0000256" key="8">
    <source>
        <dbReference type="ARBA" id="ARBA00023098"/>
    </source>
</evidence>
<dbReference type="InterPro" id="IPR001736">
    <property type="entry name" value="PLipase_D/transphosphatidylase"/>
</dbReference>
<protein>
    <recommendedName>
        <fullName evidence="12">Cardiolipin synthase</fullName>
        <ecNumber evidence="12">2.7.8.-</ecNumber>
    </recommendedName>
</protein>
<evidence type="ECO:0000256" key="4">
    <source>
        <dbReference type="ARBA" id="ARBA00022679"/>
    </source>
</evidence>
<sequence length="493" mass="56083">MLDFSWLWGDIPRWLSVMWTVIDMGIRIVMLGVVPGNRRPTTAMAWLLAIFFIPILGLALFLLFGNFRMSRRRTLRQAVINERVLSETKHLDLDDEDQNLPGWVHSAVAMNRRLGGMPLVRGNSVEFLTDYRESIQAMTEAVRTARSYVHVEFYIVGDDDEVVGPFLDALVAAADRGVNVRFLFDHLGTMRVSGYRKLLKRLDDSKISYRRMLPLAPVHGQWRRPDLRNHRKIVVVDGTVAFTGSQNLIEPGYKRAASRQMGREWVELMARVRGPLVASLDVVFTTDWSQETDENLLDDVRSITPLNEPGAVSGQLVPSGPGFSAENNLRLFTTLIYSATRELRITSPYFVPDDSLLYAVTTAAQRGVKVKLYVSERGDQALAHHAQQSYYRSLLTAGVEIYLYEAPHVLHTKCFTVDNEVAVFGSSNMDMRSFSLNFEISMMLLGPEIVERLDKVMDEYESKSKRVKLGMWNARTPFERWKDNVARLSATLQ</sequence>
<dbReference type="InterPro" id="IPR027379">
    <property type="entry name" value="CLS_N"/>
</dbReference>
<dbReference type="Pfam" id="PF13396">
    <property type="entry name" value="PLDc_N"/>
    <property type="match status" value="1"/>
</dbReference>
<keyword evidence="11" id="KW-1208">Phospholipid metabolism</keyword>
<dbReference type="PANTHER" id="PTHR21248">
    <property type="entry name" value="CARDIOLIPIN SYNTHASE"/>
    <property type="match status" value="1"/>
</dbReference>
<dbReference type="Proteomes" id="UP000580797">
    <property type="component" value="Unassembled WGS sequence"/>
</dbReference>
<dbReference type="SUPFAM" id="SSF56024">
    <property type="entry name" value="Phospholipase D/nuclease"/>
    <property type="match status" value="2"/>
</dbReference>
<dbReference type="InterPro" id="IPR022924">
    <property type="entry name" value="Cardiolipin_synthase"/>
</dbReference>
<dbReference type="EMBL" id="JACHDR010000001">
    <property type="protein sequence ID" value="MBB5513280.1"/>
    <property type="molecule type" value="Genomic_DNA"/>
</dbReference>
<evidence type="ECO:0000256" key="2">
    <source>
        <dbReference type="ARBA" id="ARBA00022475"/>
    </source>
</evidence>
<dbReference type="NCBIfam" id="TIGR04265">
    <property type="entry name" value="bac_cardiolipin"/>
    <property type="match status" value="1"/>
</dbReference>
<evidence type="ECO:0000256" key="12">
    <source>
        <dbReference type="NCBIfam" id="TIGR04265"/>
    </source>
</evidence>
<organism evidence="15 16">
    <name type="scientific">Neomicrococcus aestuarii</name>
    <dbReference type="NCBI Taxonomy" id="556325"/>
    <lineage>
        <taxon>Bacteria</taxon>
        <taxon>Bacillati</taxon>
        <taxon>Actinomycetota</taxon>
        <taxon>Actinomycetes</taxon>
        <taxon>Micrococcales</taxon>
        <taxon>Micrococcaceae</taxon>
        <taxon>Neomicrococcus</taxon>
    </lineage>
</organism>
<proteinExistence type="predicted"/>
<evidence type="ECO:0000313" key="16">
    <source>
        <dbReference type="Proteomes" id="UP000580797"/>
    </source>
</evidence>
<keyword evidence="9 13" id="KW-0472">Membrane</keyword>
<dbReference type="InterPro" id="IPR025202">
    <property type="entry name" value="PLD-like_dom"/>
</dbReference>
<keyword evidence="2" id="KW-1003">Cell membrane</keyword>
<dbReference type="EC" id="2.7.8.-" evidence="12"/>
<dbReference type="GO" id="GO:0008808">
    <property type="term" value="F:cardiolipin synthase activity"/>
    <property type="evidence" value="ECO:0007669"/>
    <property type="project" value="UniProtKB-UniRule"/>
</dbReference>
<dbReference type="SMART" id="SM00155">
    <property type="entry name" value="PLDc"/>
    <property type="match status" value="2"/>
</dbReference>
<reference evidence="15 16" key="1">
    <citation type="submission" date="2020-08" db="EMBL/GenBank/DDBJ databases">
        <title>Sequencing the genomes of 1000 actinobacteria strains.</title>
        <authorList>
            <person name="Klenk H.-P."/>
        </authorList>
    </citation>
    <scope>NUCLEOTIDE SEQUENCE [LARGE SCALE GENOMIC DNA]</scope>
    <source>
        <strain evidence="15 16">DSM 105783</strain>
    </source>
</reference>
<feature type="transmembrane region" description="Helical" evidence="13">
    <location>
        <begin position="12"/>
        <end position="34"/>
    </location>
</feature>
<feature type="domain" description="PLD phosphodiesterase" evidence="14">
    <location>
        <begin position="225"/>
        <end position="252"/>
    </location>
</feature>
<evidence type="ECO:0000256" key="10">
    <source>
        <dbReference type="ARBA" id="ARBA00023209"/>
    </source>
</evidence>
<feature type="domain" description="PLD phosphodiesterase" evidence="14">
    <location>
        <begin position="406"/>
        <end position="433"/>
    </location>
</feature>
<dbReference type="GO" id="GO:0005886">
    <property type="term" value="C:plasma membrane"/>
    <property type="evidence" value="ECO:0007669"/>
    <property type="project" value="UniProtKB-SubCell"/>
</dbReference>
<comment type="caution">
    <text evidence="15">The sequence shown here is derived from an EMBL/GenBank/DDBJ whole genome shotgun (WGS) entry which is preliminary data.</text>
</comment>
<keyword evidence="6" id="KW-0677">Repeat</keyword>
<dbReference type="GO" id="GO:0032049">
    <property type="term" value="P:cardiolipin biosynthetic process"/>
    <property type="evidence" value="ECO:0007669"/>
    <property type="project" value="UniProtKB-UniRule"/>
</dbReference>
<evidence type="ECO:0000256" key="1">
    <source>
        <dbReference type="ARBA" id="ARBA00004651"/>
    </source>
</evidence>
<accession>A0A7W8TW98</accession>
<evidence type="ECO:0000256" key="9">
    <source>
        <dbReference type="ARBA" id="ARBA00023136"/>
    </source>
</evidence>
<evidence type="ECO:0000256" key="13">
    <source>
        <dbReference type="SAM" id="Phobius"/>
    </source>
</evidence>
<evidence type="ECO:0000259" key="14">
    <source>
        <dbReference type="PROSITE" id="PS50035"/>
    </source>
</evidence>
<evidence type="ECO:0000256" key="3">
    <source>
        <dbReference type="ARBA" id="ARBA00022516"/>
    </source>
</evidence>
<name>A0A7W8TW98_9MICC</name>
<keyword evidence="7 13" id="KW-1133">Transmembrane helix</keyword>
<dbReference type="PROSITE" id="PS50035">
    <property type="entry name" value="PLD"/>
    <property type="match status" value="2"/>
</dbReference>
<dbReference type="Gene3D" id="3.30.870.10">
    <property type="entry name" value="Endonuclease Chain A"/>
    <property type="match status" value="2"/>
</dbReference>
<evidence type="ECO:0000256" key="11">
    <source>
        <dbReference type="ARBA" id="ARBA00023264"/>
    </source>
</evidence>
<gene>
    <name evidence="15" type="ORF">HD598_001967</name>
</gene>
<keyword evidence="10" id="KW-0594">Phospholipid biosynthesis</keyword>
<comment type="subcellular location">
    <subcellularLocation>
        <location evidence="1">Cell membrane</location>
        <topology evidence="1">Multi-pass membrane protein</topology>
    </subcellularLocation>
</comment>
<dbReference type="Pfam" id="PF13091">
    <property type="entry name" value="PLDc_2"/>
    <property type="match status" value="2"/>
</dbReference>
<evidence type="ECO:0000313" key="15">
    <source>
        <dbReference type="EMBL" id="MBB5513280.1"/>
    </source>
</evidence>
<dbReference type="PANTHER" id="PTHR21248:SF22">
    <property type="entry name" value="PHOSPHOLIPASE D"/>
    <property type="match status" value="1"/>
</dbReference>
<feature type="transmembrane region" description="Helical" evidence="13">
    <location>
        <begin position="46"/>
        <end position="67"/>
    </location>
</feature>
<keyword evidence="3" id="KW-0444">Lipid biosynthesis</keyword>
<keyword evidence="8" id="KW-0443">Lipid metabolism</keyword>
<keyword evidence="4 15" id="KW-0808">Transferase</keyword>